<feature type="region of interest" description="Disordered" evidence="1">
    <location>
        <begin position="1"/>
        <end position="22"/>
    </location>
</feature>
<organism evidence="2 3">
    <name type="scientific">Pleurodeles waltl</name>
    <name type="common">Iberian ribbed newt</name>
    <dbReference type="NCBI Taxonomy" id="8319"/>
    <lineage>
        <taxon>Eukaryota</taxon>
        <taxon>Metazoa</taxon>
        <taxon>Chordata</taxon>
        <taxon>Craniata</taxon>
        <taxon>Vertebrata</taxon>
        <taxon>Euteleostomi</taxon>
        <taxon>Amphibia</taxon>
        <taxon>Batrachia</taxon>
        <taxon>Caudata</taxon>
        <taxon>Salamandroidea</taxon>
        <taxon>Salamandridae</taxon>
        <taxon>Pleurodelinae</taxon>
        <taxon>Pleurodeles</taxon>
    </lineage>
</organism>
<proteinExistence type="predicted"/>
<accession>A0AAV7WKK7</accession>
<name>A0AAV7WKK7_PLEWA</name>
<gene>
    <name evidence="2" type="ORF">NDU88_002211</name>
</gene>
<keyword evidence="3" id="KW-1185">Reference proteome</keyword>
<sequence>MENDTSSQALKDAGRGVKQEHGEAGVATGSLMLTGPVIRLWTGNLAAQHQQNQFLIHVRRALPRAEPELPRSRLRGARGAQWTVGRRQRRSCRPDATAALVRRALLRAEPELPRSRLRGARGAQWTVGRRRRRSCRADATAALVIHLGYINKRNRKRSPRVLELITTES</sequence>
<reference evidence="2" key="1">
    <citation type="journal article" date="2022" name="bioRxiv">
        <title>Sequencing and chromosome-scale assembly of the giantPleurodeles waltlgenome.</title>
        <authorList>
            <person name="Brown T."/>
            <person name="Elewa A."/>
            <person name="Iarovenko S."/>
            <person name="Subramanian E."/>
            <person name="Araus A.J."/>
            <person name="Petzold A."/>
            <person name="Susuki M."/>
            <person name="Suzuki K.-i.T."/>
            <person name="Hayashi T."/>
            <person name="Toyoda A."/>
            <person name="Oliveira C."/>
            <person name="Osipova E."/>
            <person name="Leigh N.D."/>
            <person name="Simon A."/>
            <person name="Yun M.H."/>
        </authorList>
    </citation>
    <scope>NUCLEOTIDE SEQUENCE</scope>
    <source>
        <strain evidence="2">20211129_DDA</strain>
        <tissue evidence="2">Liver</tissue>
    </source>
</reference>
<dbReference type="Proteomes" id="UP001066276">
    <property type="component" value="Chromosome 1_1"/>
</dbReference>
<feature type="compositionally biased region" description="Basic and acidic residues" evidence="1">
    <location>
        <begin position="12"/>
        <end position="22"/>
    </location>
</feature>
<comment type="caution">
    <text evidence="2">The sequence shown here is derived from an EMBL/GenBank/DDBJ whole genome shotgun (WGS) entry which is preliminary data.</text>
</comment>
<protein>
    <submittedName>
        <fullName evidence="2">Uncharacterized protein</fullName>
    </submittedName>
</protein>
<evidence type="ECO:0000256" key="1">
    <source>
        <dbReference type="SAM" id="MobiDB-lite"/>
    </source>
</evidence>
<dbReference type="EMBL" id="JANPWB010000001">
    <property type="protein sequence ID" value="KAJ1214593.1"/>
    <property type="molecule type" value="Genomic_DNA"/>
</dbReference>
<evidence type="ECO:0000313" key="2">
    <source>
        <dbReference type="EMBL" id="KAJ1214593.1"/>
    </source>
</evidence>
<evidence type="ECO:0000313" key="3">
    <source>
        <dbReference type="Proteomes" id="UP001066276"/>
    </source>
</evidence>
<dbReference type="AlphaFoldDB" id="A0AAV7WKK7"/>